<dbReference type="PANTHER" id="PTHR33362:SF2">
    <property type="entry name" value="TRAP TRANSPORTER LARGE PERMEASE PROTEIN"/>
    <property type="match status" value="1"/>
</dbReference>
<keyword evidence="10" id="KW-1185">Reference proteome</keyword>
<feature type="transmembrane region" description="Helical" evidence="7">
    <location>
        <begin position="29"/>
        <end position="49"/>
    </location>
</feature>
<accession>A0A839RUY1</accession>
<feature type="transmembrane region" description="Helical" evidence="7">
    <location>
        <begin position="6"/>
        <end position="22"/>
    </location>
</feature>
<comment type="caution">
    <text evidence="9">The sequence shown here is derived from an EMBL/GenBank/DDBJ whole genome shotgun (WGS) entry which is preliminary data.</text>
</comment>
<dbReference type="InterPro" id="IPR004681">
    <property type="entry name" value="TRAP_DctM"/>
</dbReference>
<dbReference type="PANTHER" id="PTHR33362">
    <property type="entry name" value="SIALIC ACID TRAP TRANSPORTER PERMEASE PROTEIN SIAT-RELATED"/>
    <property type="match status" value="1"/>
</dbReference>
<feature type="transmembrane region" description="Helical" evidence="7">
    <location>
        <begin position="340"/>
        <end position="357"/>
    </location>
</feature>
<sequence length="447" mass="46043">MPTALLALGAFITVIIVFNVVLKRNMGEAMLFGLLTTAAFGGTAAPDVLLTGLRSALEEEVLYAALAFVFMAYVVDRTGLIQKLLTILNSLVGRVRGGPALVDTAGSAVMGALSGSNSGNTAATGAFTGPWMVRTGWTPERSATVMAGNGGQGAALPPSASMVIMIGFAGSMVTTGQIYLSLMCAGLYQLLWRVLLISYFVRKDGIHRAPADELQPLRRALREGGTALVIVLGALVPIAITVGPVAHLLITSSPLGESIDDISILTWIPVLVTALALVVGRNTLPRGGRAWGEWLTTAMPRFSNIGALLYFAVAASVVLGELGLADDIDAVLNGLQLDKYVTALIVGVLVAVIAGPLSSTATLTAVGQVSLFALVSVGVDPVLAVTAILVFASTEGASPPASGSIFVASGLTGAKAEKTFLPLIAYYMVPITLIGCLIAWGLLPVLS</sequence>
<keyword evidence="4 7" id="KW-0812">Transmembrane</keyword>
<keyword evidence="6 7" id="KW-0472">Membrane</keyword>
<feature type="domain" description="TRAP C4-dicarboxylate transport system permease DctM subunit" evidence="8">
    <location>
        <begin position="10"/>
        <end position="433"/>
    </location>
</feature>
<evidence type="ECO:0000256" key="1">
    <source>
        <dbReference type="ARBA" id="ARBA00004429"/>
    </source>
</evidence>
<name>A0A839RUY1_9PSEU</name>
<dbReference type="AlphaFoldDB" id="A0A839RUY1"/>
<protein>
    <submittedName>
        <fullName evidence="9">TRAP-type C4-dicarboxylate transport system permease large subunit</fullName>
    </submittedName>
</protein>
<dbReference type="InterPro" id="IPR010656">
    <property type="entry name" value="DctM"/>
</dbReference>
<evidence type="ECO:0000256" key="7">
    <source>
        <dbReference type="SAM" id="Phobius"/>
    </source>
</evidence>
<keyword evidence="5 7" id="KW-1133">Transmembrane helix</keyword>
<feature type="transmembrane region" description="Helical" evidence="7">
    <location>
        <begin position="301"/>
        <end position="320"/>
    </location>
</feature>
<evidence type="ECO:0000256" key="2">
    <source>
        <dbReference type="ARBA" id="ARBA00022475"/>
    </source>
</evidence>
<evidence type="ECO:0000313" key="10">
    <source>
        <dbReference type="Proteomes" id="UP000550714"/>
    </source>
</evidence>
<feature type="transmembrane region" description="Helical" evidence="7">
    <location>
        <begin position="424"/>
        <end position="446"/>
    </location>
</feature>
<gene>
    <name evidence="9" type="ORF">FHS23_000536</name>
</gene>
<feature type="transmembrane region" description="Helical" evidence="7">
    <location>
        <begin position="369"/>
        <end position="392"/>
    </location>
</feature>
<evidence type="ECO:0000256" key="4">
    <source>
        <dbReference type="ARBA" id="ARBA00022692"/>
    </source>
</evidence>
<evidence type="ECO:0000256" key="6">
    <source>
        <dbReference type="ARBA" id="ARBA00023136"/>
    </source>
</evidence>
<evidence type="ECO:0000259" key="8">
    <source>
        <dbReference type="Pfam" id="PF06808"/>
    </source>
</evidence>
<feature type="transmembrane region" description="Helical" evidence="7">
    <location>
        <begin position="154"/>
        <end position="172"/>
    </location>
</feature>
<evidence type="ECO:0000256" key="3">
    <source>
        <dbReference type="ARBA" id="ARBA00022519"/>
    </source>
</evidence>
<feature type="transmembrane region" description="Helical" evidence="7">
    <location>
        <begin position="178"/>
        <end position="201"/>
    </location>
</feature>
<dbReference type="GO" id="GO:0022857">
    <property type="term" value="F:transmembrane transporter activity"/>
    <property type="evidence" value="ECO:0007669"/>
    <property type="project" value="TreeGrafter"/>
</dbReference>
<evidence type="ECO:0000256" key="5">
    <source>
        <dbReference type="ARBA" id="ARBA00022989"/>
    </source>
</evidence>
<feature type="transmembrane region" description="Helical" evidence="7">
    <location>
        <begin position="61"/>
        <end position="80"/>
    </location>
</feature>
<dbReference type="RefSeq" id="WP_183647179.1">
    <property type="nucleotide sequence ID" value="NZ_JACHWU010000001.1"/>
</dbReference>
<reference evidence="9 10" key="1">
    <citation type="submission" date="2020-08" db="EMBL/GenBank/DDBJ databases">
        <title>Genomic Encyclopedia of Type Strains, Phase III (KMG-III): the genomes of soil and plant-associated and newly described type strains.</title>
        <authorList>
            <person name="Whitman W."/>
        </authorList>
    </citation>
    <scope>NUCLEOTIDE SEQUENCE [LARGE SCALE GENOMIC DNA]</scope>
    <source>
        <strain evidence="9 10">CECT 8577</strain>
    </source>
</reference>
<comment type="subcellular location">
    <subcellularLocation>
        <location evidence="1">Cell inner membrane</location>
        <topology evidence="1">Multi-pass membrane protein</topology>
    </subcellularLocation>
</comment>
<proteinExistence type="predicted"/>
<keyword evidence="2" id="KW-1003">Cell membrane</keyword>
<dbReference type="Proteomes" id="UP000550714">
    <property type="component" value="Unassembled WGS sequence"/>
</dbReference>
<feature type="transmembrane region" description="Helical" evidence="7">
    <location>
        <begin position="227"/>
        <end position="250"/>
    </location>
</feature>
<organism evidence="9 10">
    <name type="scientific">Prauserella isguenensis</name>
    <dbReference type="NCBI Taxonomy" id="1470180"/>
    <lineage>
        <taxon>Bacteria</taxon>
        <taxon>Bacillati</taxon>
        <taxon>Actinomycetota</taxon>
        <taxon>Actinomycetes</taxon>
        <taxon>Pseudonocardiales</taxon>
        <taxon>Pseudonocardiaceae</taxon>
        <taxon>Prauserella</taxon>
    </lineage>
</organism>
<dbReference type="Pfam" id="PF06808">
    <property type="entry name" value="DctM"/>
    <property type="match status" value="1"/>
</dbReference>
<dbReference type="GO" id="GO:0005886">
    <property type="term" value="C:plasma membrane"/>
    <property type="evidence" value="ECO:0007669"/>
    <property type="project" value="UniProtKB-SubCell"/>
</dbReference>
<evidence type="ECO:0000313" key="9">
    <source>
        <dbReference type="EMBL" id="MBB3049541.1"/>
    </source>
</evidence>
<feature type="transmembrane region" description="Helical" evidence="7">
    <location>
        <begin position="262"/>
        <end position="280"/>
    </location>
</feature>
<keyword evidence="3" id="KW-0997">Cell inner membrane</keyword>
<dbReference type="EMBL" id="JACHWU010000001">
    <property type="protein sequence ID" value="MBB3049541.1"/>
    <property type="molecule type" value="Genomic_DNA"/>
</dbReference>